<sequence>MSRSSVERARRWSIALRSGTETTELLALWVASWRATYAEIAFETRCAWLLDRLAALEAQGAQTLCLWDEAQNSLLGFVTIDPETGWLDQLCVHPEQFGAGVGPVLLAAARERSPRLVRLDVNADNDRAVRFYLREGFKSIGAGMPSKSGRATLILEWRPSGAEPSKAP</sequence>
<dbReference type="InterPro" id="IPR050832">
    <property type="entry name" value="Bact_Acetyltransf"/>
</dbReference>
<dbReference type="Gene3D" id="3.40.630.30">
    <property type="match status" value="1"/>
</dbReference>
<name>A0A1W6MWN4_9HYPH</name>
<evidence type="ECO:0000313" key="4">
    <source>
        <dbReference type="EMBL" id="ARN82012.1"/>
    </source>
</evidence>
<keyword evidence="1 4" id="KW-0808">Transferase</keyword>
<keyword evidence="5" id="KW-1185">Reference proteome</keyword>
<evidence type="ECO:0000256" key="2">
    <source>
        <dbReference type="ARBA" id="ARBA00023315"/>
    </source>
</evidence>
<dbReference type="PROSITE" id="PS51186">
    <property type="entry name" value="GNAT"/>
    <property type="match status" value="1"/>
</dbReference>
<dbReference type="STRING" id="655015.B1812_14025"/>
<dbReference type="Proteomes" id="UP000193978">
    <property type="component" value="Chromosome"/>
</dbReference>
<keyword evidence="2" id="KW-0012">Acyltransferase</keyword>
<evidence type="ECO:0000259" key="3">
    <source>
        <dbReference type="PROSITE" id="PS51186"/>
    </source>
</evidence>
<dbReference type="SUPFAM" id="SSF55729">
    <property type="entry name" value="Acyl-CoA N-acyltransferases (Nat)"/>
    <property type="match status" value="1"/>
</dbReference>
<dbReference type="InterPro" id="IPR000182">
    <property type="entry name" value="GNAT_dom"/>
</dbReference>
<dbReference type="Pfam" id="PF00583">
    <property type="entry name" value="Acetyltransf_1"/>
    <property type="match status" value="1"/>
</dbReference>
<proteinExistence type="predicted"/>
<accession>A0A1W6MWN4</accession>
<gene>
    <name evidence="4" type="ORF">B1812_14025</name>
</gene>
<dbReference type="EMBL" id="CP019948">
    <property type="protein sequence ID" value="ARN82012.1"/>
    <property type="molecule type" value="Genomic_DNA"/>
</dbReference>
<dbReference type="PANTHER" id="PTHR43877">
    <property type="entry name" value="AMINOALKYLPHOSPHONATE N-ACETYLTRANSFERASE-RELATED-RELATED"/>
    <property type="match status" value="1"/>
</dbReference>
<dbReference type="OrthoDB" id="2135706at2"/>
<evidence type="ECO:0000256" key="1">
    <source>
        <dbReference type="ARBA" id="ARBA00022679"/>
    </source>
</evidence>
<reference evidence="4 5" key="1">
    <citation type="submission" date="2017-02" db="EMBL/GenBank/DDBJ databases">
        <authorList>
            <person name="Peterson S.W."/>
        </authorList>
    </citation>
    <scope>NUCLEOTIDE SEQUENCE [LARGE SCALE GENOMIC DNA]</scope>
    <source>
        <strain evidence="4 5">S285</strain>
    </source>
</reference>
<dbReference type="InterPro" id="IPR016181">
    <property type="entry name" value="Acyl_CoA_acyltransferase"/>
</dbReference>
<protein>
    <submittedName>
        <fullName evidence="4">GNAT family N-acetyltransferase</fullName>
    </submittedName>
</protein>
<organism evidence="4 5">
    <name type="scientific">Methylocystis bryophila</name>
    <dbReference type="NCBI Taxonomy" id="655015"/>
    <lineage>
        <taxon>Bacteria</taxon>
        <taxon>Pseudomonadati</taxon>
        <taxon>Pseudomonadota</taxon>
        <taxon>Alphaproteobacteria</taxon>
        <taxon>Hyphomicrobiales</taxon>
        <taxon>Methylocystaceae</taxon>
        <taxon>Methylocystis</taxon>
    </lineage>
</organism>
<dbReference type="AlphaFoldDB" id="A0A1W6MWN4"/>
<dbReference type="GO" id="GO:0016747">
    <property type="term" value="F:acyltransferase activity, transferring groups other than amino-acyl groups"/>
    <property type="evidence" value="ECO:0007669"/>
    <property type="project" value="InterPro"/>
</dbReference>
<dbReference type="KEGG" id="mbry:B1812_14025"/>
<dbReference type="RefSeq" id="WP_085772135.1">
    <property type="nucleotide sequence ID" value="NZ_AP027149.1"/>
</dbReference>
<evidence type="ECO:0000313" key="5">
    <source>
        <dbReference type="Proteomes" id="UP000193978"/>
    </source>
</evidence>
<feature type="domain" description="N-acetyltransferase" evidence="3">
    <location>
        <begin position="14"/>
        <end position="159"/>
    </location>
</feature>